<dbReference type="Gene3D" id="3.30.2310.20">
    <property type="entry name" value="RelE-like"/>
    <property type="match status" value="1"/>
</dbReference>
<keyword evidence="2" id="KW-1277">Toxin-antitoxin system</keyword>
<dbReference type="InterPro" id="IPR035093">
    <property type="entry name" value="RelE/ParE_toxin_dom_sf"/>
</dbReference>
<dbReference type="EMBL" id="LT670844">
    <property type="protein sequence ID" value="SHL62340.1"/>
    <property type="molecule type" value="Genomic_DNA"/>
</dbReference>
<dbReference type="InterPro" id="IPR028344">
    <property type="entry name" value="ParE1/4"/>
</dbReference>
<protein>
    <recommendedName>
        <fullName evidence="3">Toxin</fullName>
    </recommendedName>
</protein>
<dbReference type="InterPro" id="IPR007712">
    <property type="entry name" value="RelE/ParE_toxin"/>
</dbReference>
<reference evidence="4 5" key="1">
    <citation type="submission" date="2016-11" db="EMBL/GenBank/DDBJ databases">
        <authorList>
            <person name="Jaros S."/>
            <person name="Januszkiewicz K."/>
            <person name="Wedrychowicz H."/>
        </authorList>
    </citation>
    <scope>NUCLEOTIDE SEQUENCE [LARGE SCALE GENOMIC DNA]</scope>
    <source>
        <strain evidence="4 5">GAS499</strain>
    </source>
</reference>
<sequence length="98" mass="11574">MAEYRLSVRARFQLLDIYEFTAATFGPYQAEAYHAGLERTFSLLADFPRIGQAVDELATGHRRFRFQSHNIFYTEEAEHILIRSIFHYAQDIRPQLFD</sequence>
<evidence type="ECO:0000256" key="2">
    <source>
        <dbReference type="ARBA" id="ARBA00022649"/>
    </source>
</evidence>
<proteinExistence type="inferred from homology"/>
<name>A0A1M7C557_9BRAD</name>
<dbReference type="Pfam" id="PF05016">
    <property type="entry name" value="ParE_toxin"/>
    <property type="match status" value="1"/>
</dbReference>
<organism evidence="4 5">
    <name type="scientific">Bradyrhizobium lablabi</name>
    <dbReference type="NCBI Taxonomy" id="722472"/>
    <lineage>
        <taxon>Bacteria</taxon>
        <taxon>Pseudomonadati</taxon>
        <taxon>Pseudomonadota</taxon>
        <taxon>Alphaproteobacteria</taxon>
        <taxon>Hyphomicrobiales</taxon>
        <taxon>Nitrobacteraceae</taxon>
        <taxon>Bradyrhizobium</taxon>
    </lineage>
</organism>
<dbReference type="PANTHER" id="PTHR33755">
    <property type="entry name" value="TOXIN PARE1-RELATED"/>
    <property type="match status" value="1"/>
</dbReference>
<evidence type="ECO:0000256" key="3">
    <source>
        <dbReference type="PIRNR" id="PIRNR029218"/>
    </source>
</evidence>
<dbReference type="AlphaFoldDB" id="A0A1M7C557"/>
<evidence type="ECO:0000256" key="1">
    <source>
        <dbReference type="ARBA" id="ARBA00006226"/>
    </source>
</evidence>
<dbReference type="PIRSF" id="PIRSF029218">
    <property type="entry name" value="ParE"/>
    <property type="match status" value="1"/>
</dbReference>
<comment type="similarity">
    <text evidence="1 3">Belongs to the RelE toxin family.</text>
</comment>
<dbReference type="InterPro" id="IPR051803">
    <property type="entry name" value="TA_system_RelE-like_toxin"/>
</dbReference>
<evidence type="ECO:0000313" key="4">
    <source>
        <dbReference type="EMBL" id="SHL62340.1"/>
    </source>
</evidence>
<dbReference type="Proteomes" id="UP000189935">
    <property type="component" value="Chromosome I"/>
</dbReference>
<dbReference type="OrthoDB" id="5457915at2"/>
<gene>
    <name evidence="4" type="ORF">SAMN05444159_6385</name>
</gene>
<dbReference type="PANTHER" id="PTHR33755:SF9">
    <property type="entry name" value="TOXIN PARE1"/>
    <property type="match status" value="1"/>
</dbReference>
<accession>A0A1M7C557</accession>
<dbReference type="RefSeq" id="WP_079543591.1">
    <property type="nucleotide sequence ID" value="NZ_LT670844.1"/>
</dbReference>
<evidence type="ECO:0000313" key="5">
    <source>
        <dbReference type="Proteomes" id="UP000189935"/>
    </source>
</evidence>